<dbReference type="AlphaFoldDB" id="A0AAV1ZZR4"/>
<proteinExistence type="predicted"/>
<dbReference type="InterPro" id="IPR036397">
    <property type="entry name" value="RNaseH_sf"/>
</dbReference>
<dbReference type="PANTHER" id="PTHR47331">
    <property type="entry name" value="PHD-TYPE DOMAIN-CONTAINING PROTEIN"/>
    <property type="match status" value="1"/>
</dbReference>
<gene>
    <name evidence="2" type="ORF">LARSCL_LOCUS9156</name>
</gene>
<organism evidence="2 3">
    <name type="scientific">Larinioides sclopetarius</name>
    <dbReference type="NCBI Taxonomy" id="280406"/>
    <lineage>
        <taxon>Eukaryota</taxon>
        <taxon>Metazoa</taxon>
        <taxon>Ecdysozoa</taxon>
        <taxon>Arthropoda</taxon>
        <taxon>Chelicerata</taxon>
        <taxon>Arachnida</taxon>
        <taxon>Araneae</taxon>
        <taxon>Araneomorphae</taxon>
        <taxon>Entelegynae</taxon>
        <taxon>Araneoidea</taxon>
        <taxon>Araneidae</taxon>
        <taxon>Larinioides</taxon>
    </lineage>
</organism>
<accession>A0AAV1ZZR4</accession>
<protein>
    <recommendedName>
        <fullName evidence="1">Integrase zinc-binding domain-containing protein</fullName>
    </recommendedName>
</protein>
<dbReference type="InterPro" id="IPR012337">
    <property type="entry name" value="RNaseH-like_sf"/>
</dbReference>
<dbReference type="Gene3D" id="1.10.340.70">
    <property type="match status" value="1"/>
</dbReference>
<dbReference type="EMBL" id="CAXIEN010000101">
    <property type="protein sequence ID" value="CAL1277302.1"/>
    <property type="molecule type" value="Genomic_DNA"/>
</dbReference>
<dbReference type="Proteomes" id="UP001497382">
    <property type="component" value="Unassembled WGS sequence"/>
</dbReference>
<dbReference type="PANTHER" id="PTHR47331:SF2">
    <property type="match status" value="1"/>
</dbReference>
<evidence type="ECO:0000313" key="3">
    <source>
        <dbReference type="Proteomes" id="UP001497382"/>
    </source>
</evidence>
<sequence length="430" mass="49266">MNSKESPYLIGILLKSDGFKFQNDSWTQNDGVVIGSVVCSNLSMSCNEFRQLIVAKVTFVPQKFQFLSKNGWPIENSEEGSLEISYLLQSGTVAIQKCFDLWRLETIGIMDPCETDSSKDLESKVVDYFSRSVKIDEDGRYEVKLPWMRSLDELPTNRDIAGKRLVSTSMKKGCKSFSLINNSLVTASLFSRLSSYNKIIRIVGWILRFKHNSKTIKECRKKGCLAIFEINEAEKRIVQLIQEESFTGESVKGLKTLNVFRDEESILRIKTKLTEKKDLENFRYPILLPGKHRLVELLVREAHLENSHAGVQILLSKLRKKFWVVNGRRTVRREINKCLRCKRYISKNIETPPGRLPQDRVEESAAFEVSGVDLAGPLTLKGGEKCWIVIFTCSVYRAVHLELVLSLTTRSFLLCLRRFVARRGRPKVIQ</sequence>
<name>A0AAV1ZZR4_9ARAC</name>
<dbReference type="Gene3D" id="3.30.420.10">
    <property type="entry name" value="Ribonuclease H-like superfamily/Ribonuclease H"/>
    <property type="match status" value="1"/>
</dbReference>
<dbReference type="InterPro" id="IPR041588">
    <property type="entry name" value="Integrase_H2C2"/>
</dbReference>
<evidence type="ECO:0000313" key="2">
    <source>
        <dbReference type="EMBL" id="CAL1277302.1"/>
    </source>
</evidence>
<keyword evidence="3" id="KW-1185">Reference proteome</keyword>
<feature type="domain" description="Integrase zinc-binding" evidence="1">
    <location>
        <begin position="292"/>
        <end position="344"/>
    </location>
</feature>
<comment type="caution">
    <text evidence="2">The sequence shown here is derived from an EMBL/GenBank/DDBJ whole genome shotgun (WGS) entry which is preliminary data.</text>
</comment>
<dbReference type="GO" id="GO:0003676">
    <property type="term" value="F:nucleic acid binding"/>
    <property type="evidence" value="ECO:0007669"/>
    <property type="project" value="InterPro"/>
</dbReference>
<evidence type="ECO:0000259" key="1">
    <source>
        <dbReference type="Pfam" id="PF17921"/>
    </source>
</evidence>
<reference evidence="2 3" key="1">
    <citation type="submission" date="2024-04" db="EMBL/GenBank/DDBJ databases">
        <authorList>
            <person name="Rising A."/>
            <person name="Reimegard J."/>
            <person name="Sonavane S."/>
            <person name="Akerstrom W."/>
            <person name="Nylinder S."/>
            <person name="Hedman E."/>
            <person name="Kallberg Y."/>
        </authorList>
    </citation>
    <scope>NUCLEOTIDE SEQUENCE [LARGE SCALE GENOMIC DNA]</scope>
</reference>
<dbReference type="Pfam" id="PF17921">
    <property type="entry name" value="Integrase_H2C2"/>
    <property type="match status" value="1"/>
</dbReference>
<dbReference type="SUPFAM" id="SSF53098">
    <property type="entry name" value="Ribonuclease H-like"/>
    <property type="match status" value="1"/>
</dbReference>